<evidence type="ECO:0000313" key="1">
    <source>
        <dbReference type="EMBL" id="GAF69310.1"/>
    </source>
</evidence>
<organism evidence="1">
    <name type="scientific">marine sediment metagenome</name>
    <dbReference type="NCBI Taxonomy" id="412755"/>
    <lineage>
        <taxon>unclassified sequences</taxon>
        <taxon>metagenomes</taxon>
        <taxon>ecological metagenomes</taxon>
    </lineage>
</organism>
<dbReference type="EMBL" id="BARS01003863">
    <property type="protein sequence ID" value="GAF69310.1"/>
    <property type="molecule type" value="Genomic_DNA"/>
</dbReference>
<comment type="caution">
    <text evidence="1">The sequence shown here is derived from an EMBL/GenBank/DDBJ whole genome shotgun (WGS) entry which is preliminary data.</text>
</comment>
<dbReference type="AlphaFoldDB" id="X0SZR9"/>
<reference evidence="1" key="1">
    <citation type="journal article" date="2014" name="Front. Microbiol.">
        <title>High frequency of phylogenetically diverse reductive dehalogenase-homologous genes in deep subseafloor sedimentary metagenomes.</title>
        <authorList>
            <person name="Kawai M."/>
            <person name="Futagami T."/>
            <person name="Toyoda A."/>
            <person name="Takaki Y."/>
            <person name="Nishi S."/>
            <person name="Hori S."/>
            <person name="Arai W."/>
            <person name="Tsubouchi T."/>
            <person name="Morono Y."/>
            <person name="Uchiyama I."/>
            <person name="Ito T."/>
            <person name="Fujiyama A."/>
            <person name="Inagaki F."/>
            <person name="Takami H."/>
        </authorList>
    </citation>
    <scope>NUCLEOTIDE SEQUENCE</scope>
    <source>
        <strain evidence="1">Expedition CK06-06</strain>
    </source>
</reference>
<feature type="non-terminal residue" evidence="1">
    <location>
        <position position="1"/>
    </location>
</feature>
<gene>
    <name evidence="1" type="ORF">S01H1_07497</name>
</gene>
<sequence>LMPLAGKDDVRKIAGKRNALEMARRKPKIPVDVIAGRYDGLVPPSDALYQHAKTHYVIDDPDSTHFGTSGVNSKMNNIFIENLKEKGKPEEKYKKKAA</sequence>
<proteinExistence type="predicted"/>
<protein>
    <recommendedName>
        <fullName evidence="2">Peptidase S33 tripeptidyl aminopeptidase-like C-terminal domain-containing protein</fullName>
    </recommendedName>
</protein>
<evidence type="ECO:0008006" key="2">
    <source>
        <dbReference type="Google" id="ProtNLM"/>
    </source>
</evidence>
<accession>X0SZR9</accession>
<name>X0SZR9_9ZZZZ</name>